<gene>
    <name evidence="5" type="ORF">S01H4_00765</name>
</gene>
<evidence type="ECO:0000256" key="3">
    <source>
        <dbReference type="ARBA" id="ARBA00023014"/>
    </source>
</evidence>
<accession>X1A3X8</accession>
<feature type="domain" description="Radical SAM core" evidence="4">
    <location>
        <begin position="32"/>
        <end position="283"/>
    </location>
</feature>
<dbReference type="EMBL" id="BART01000116">
    <property type="protein sequence ID" value="GAG64882.1"/>
    <property type="molecule type" value="Genomic_DNA"/>
</dbReference>
<dbReference type="AlphaFoldDB" id="X1A3X8"/>
<dbReference type="InterPro" id="IPR027421">
    <property type="entry name" value="DNA_pol_lamdba_lyase_dom_sf"/>
</dbReference>
<dbReference type="InterPro" id="IPR040086">
    <property type="entry name" value="MJ0683-like"/>
</dbReference>
<dbReference type="PANTHER" id="PTHR43432">
    <property type="entry name" value="SLR0285 PROTEIN"/>
    <property type="match status" value="1"/>
</dbReference>
<dbReference type="SFLD" id="SFLDG01084">
    <property type="entry name" value="Uncharacterised_Radical_SAM_Su"/>
    <property type="match status" value="1"/>
</dbReference>
<dbReference type="PROSITE" id="PS51918">
    <property type="entry name" value="RADICAL_SAM"/>
    <property type="match status" value="1"/>
</dbReference>
<dbReference type="GO" id="GO:0003824">
    <property type="term" value="F:catalytic activity"/>
    <property type="evidence" value="ECO:0007669"/>
    <property type="project" value="InterPro"/>
</dbReference>
<dbReference type="InterPro" id="IPR007197">
    <property type="entry name" value="rSAM"/>
</dbReference>
<proteinExistence type="predicted"/>
<comment type="caution">
    <text evidence="5">The sequence shown here is derived from an EMBL/GenBank/DDBJ whole genome shotgun (WGS) entry which is preliminary data.</text>
</comment>
<dbReference type="SUPFAM" id="SSF47802">
    <property type="entry name" value="DNA polymerase beta, N-terminal domain-like"/>
    <property type="match status" value="1"/>
</dbReference>
<dbReference type="GO" id="GO:0051536">
    <property type="term" value="F:iron-sulfur cluster binding"/>
    <property type="evidence" value="ECO:0007669"/>
    <property type="project" value="UniProtKB-KW"/>
</dbReference>
<name>X1A3X8_9ZZZZ</name>
<dbReference type="Gene3D" id="1.10.150.110">
    <property type="entry name" value="DNA polymerase beta, N-terminal domain-like"/>
    <property type="match status" value="1"/>
</dbReference>
<keyword evidence="1" id="KW-0479">Metal-binding</keyword>
<dbReference type="CDD" id="cd01335">
    <property type="entry name" value="Radical_SAM"/>
    <property type="match status" value="1"/>
</dbReference>
<dbReference type="PANTHER" id="PTHR43432:SF5">
    <property type="entry name" value="ELP3_MIAA_NIFB-LIKE RADICAL SAM CORE DOMAIN-CONTAINING PROTEIN"/>
    <property type="match status" value="1"/>
</dbReference>
<organism evidence="5">
    <name type="scientific">marine sediment metagenome</name>
    <dbReference type="NCBI Taxonomy" id="412755"/>
    <lineage>
        <taxon>unclassified sequences</taxon>
        <taxon>metagenomes</taxon>
        <taxon>ecological metagenomes</taxon>
    </lineage>
</organism>
<evidence type="ECO:0000256" key="1">
    <source>
        <dbReference type="ARBA" id="ARBA00022723"/>
    </source>
</evidence>
<evidence type="ECO:0000259" key="4">
    <source>
        <dbReference type="PROSITE" id="PS51918"/>
    </source>
</evidence>
<reference evidence="5" key="1">
    <citation type="journal article" date="2014" name="Front. Microbiol.">
        <title>High frequency of phylogenetically diverse reductive dehalogenase-homologous genes in deep subseafloor sedimentary metagenomes.</title>
        <authorList>
            <person name="Kawai M."/>
            <person name="Futagami T."/>
            <person name="Toyoda A."/>
            <person name="Takaki Y."/>
            <person name="Nishi S."/>
            <person name="Hori S."/>
            <person name="Arai W."/>
            <person name="Tsubouchi T."/>
            <person name="Morono Y."/>
            <person name="Uchiyama I."/>
            <person name="Ito T."/>
            <person name="Fujiyama A."/>
            <person name="Inagaki F."/>
            <person name="Takami H."/>
        </authorList>
    </citation>
    <scope>NUCLEOTIDE SEQUENCE</scope>
    <source>
        <strain evidence="5">Expedition CK06-06</strain>
    </source>
</reference>
<keyword evidence="2" id="KW-0408">Iron</keyword>
<keyword evidence="3" id="KW-0411">Iron-sulfur</keyword>
<protein>
    <recommendedName>
        <fullName evidence="4">Radical SAM core domain-containing protein</fullName>
    </recommendedName>
</protein>
<dbReference type="InterPro" id="IPR058240">
    <property type="entry name" value="rSAM_sf"/>
</dbReference>
<dbReference type="GO" id="GO:0046872">
    <property type="term" value="F:metal ion binding"/>
    <property type="evidence" value="ECO:0007669"/>
    <property type="project" value="UniProtKB-KW"/>
</dbReference>
<evidence type="ECO:0000256" key="2">
    <source>
        <dbReference type="ARBA" id="ARBA00023004"/>
    </source>
</evidence>
<dbReference type="Gene3D" id="3.80.30.30">
    <property type="match status" value="1"/>
</dbReference>
<evidence type="ECO:0000313" key="5">
    <source>
        <dbReference type="EMBL" id="GAG64882.1"/>
    </source>
</evidence>
<dbReference type="SFLD" id="SFLDS00029">
    <property type="entry name" value="Radical_SAM"/>
    <property type="match status" value="1"/>
</dbReference>
<dbReference type="Pfam" id="PF04055">
    <property type="entry name" value="Radical_SAM"/>
    <property type="match status" value="1"/>
</dbReference>
<dbReference type="SUPFAM" id="SSF102114">
    <property type="entry name" value="Radical SAM enzymes"/>
    <property type="match status" value="1"/>
</dbReference>
<sequence length="387" mass="44828">MSTNIKKGYIKEMTIREIEAKSILRKYKKIDSWFISRYGMNLYRGCTHNCIYCDGRSEGYYVEGEFGEDVTIKVNAIEILRRELDPKRKRTPFKRSVIMIGGGVGDSYQPIEERYQLSRKALELMDKYNFPVHILTKSTLIKRDIDILKKINKKNKAIVSFSFSSVNDEISAIFEPGVPSPSERLKTLAFFKNEGIACGMFLLPVIPFITDMPELMEETIGKASEVGLDFVIFGGMTLKEGKQKDYFFNTLRNKYPKLIGEYENIYRKNKWGEAVREYYNSINLTFNSIVKKYKIPPRIPLSLYKDILEENDLVVVILEHIDYLLKLQGRTSPYGYAAYSVSRLKEPLLSMKRELKRINGVGKVTESIILEILKTRSSSYYKKLLTE</sequence>